<feature type="compositionally biased region" description="Low complexity" evidence="1">
    <location>
        <begin position="281"/>
        <end position="292"/>
    </location>
</feature>
<accession>A0A1M2VSU1</accession>
<gene>
    <name evidence="2" type="ORF">TRAPUB_12881</name>
</gene>
<reference evidence="2 3" key="1">
    <citation type="submission" date="2016-10" db="EMBL/GenBank/DDBJ databases">
        <title>Genome sequence of the basidiomycete white-rot fungus Trametes pubescens.</title>
        <authorList>
            <person name="Makela M.R."/>
            <person name="Granchi Z."/>
            <person name="Peng M."/>
            <person name="De Vries R.P."/>
            <person name="Grigoriev I."/>
            <person name="Riley R."/>
            <person name="Hilden K."/>
        </authorList>
    </citation>
    <scope>NUCLEOTIDE SEQUENCE [LARGE SCALE GENOMIC DNA]</scope>
    <source>
        <strain evidence="2 3">FBCC735</strain>
    </source>
</reference>
<feature type="compositionally biased region" description="Low complexity" evidence="1">
    <location>
        <begin position="329"/>
        <end position="338"/>
    </location>
</feature>
<evidence type="ECO:0000313" key="3">
    <source>
        <dbReference type="Proteomes" id="UP000184267"/>
    </source>
</evidence>
<sequence>MIIAPATDPPVARSMGTSPGSDAAKPALQDSTSHNIPAAPPSLSQKMQVLSENGGNKEGIAFLENLSVPTVILDAPVVTHTMAATLSLSLLGHTLFLKSQVPFPVAQLMRMPGGGSNAKVAKKREELLATFDTLSSHLRTTFVALSTAYAKCKLAKDKAADVPGDENSQKVSRASSSTNGTQRGSAHLMFILGPSVGAARARILLTIDGLEVKVWGERVDMTSHEDADEPGDEDSVDNDGTDEETEDSDDTEDEDSEEDSDETGSEESSEEEGELSESESDSASGPPASRSPSPDPPTRSLAPSPESPLVLLKPLSAFPEHPPNPPAASAPSTATATATPPPTTIRPSGPASRQTSPTPAPAPSYAEEQAALRAAERLLSRTLMTAWADGGGDMASELAPTQTHVYLRAPRRFAHPAWIARQNLSRTLDGVLDAHLLDAGARGSGDAGAKKKARGVKTEGAWIGCKGGSAFAAEQARKASEGTQDQDQKNETRDEEDEEIWWAWDGKIIGFADW</sequence>
<comment type="caution">
    <text evidence="2">The sequence shown here is derived from an EMBL/GenBank/DDBJ whole genome shotgun (WGS) entry which is preliminary data.</text>
</comment>
<feature type="compositionally biased region" description="Acidic residues" evidence="1">
    <location>
        <begin position="226"/>
        <end position="280"/>
    </location>
</feature>
<dbReference type="AlphaFoldDB" id="A0A1M2VSU1"/>
<feature type="region of interest" description="Disordered" evidence="1">
    <location>
        <begin position="473"/>
        <end position="499"/>
    </location>
</feature>
<feature type="region of interest" description="Disordered" evidence="1">
    <location>
        <begin position="158"/>
        <end position="182"/>
    </location>
</feature>
<proteinExistence type="predicted"/>
<dbReference type="OMA" id="MIWWSWD"/>
<dbReference type="OrthoDB" id="2387165at2759"/>
<feature type="compositionally biased region" description="Low complexity" evidence="1">
    <location>
        <begin position="350"/>
        <end position="367"/>
    </location>
</feature>
<protein>
    <submittedName>
        <fullName evidence="2">Uncharacterized protein</fullName>
    </submittedName>
</protein>
<feature type="region of interest" description="Disordered" evidence="1">
    <location>
        <begin position="222"/>
        <end position="367"/>
    </location>
</feature>
<keyword evidence="3" id="KW-1185">Reference proteome</keyword>
<name>A0A1M2VSU1_TRAPU</name>
<feature type="compositionally biased region" description="Basic and acidic residues" evidence="1">
    <location>
        <begin position="475"/>
        <end position="492"/>
    </location>
</feature>
<evidence type="ECO:0000313" key="2">
    <source>
        <dbReference type="EMBL" id="OJT10582.1"/>
    </source>
</evidence>
<dbReference type="STRING" id="154538.A0A1M2VSU1"/>
<feature type="region of interest" description="Disordered" evidence="1">
    <location>
        <begin position="1"/>
        <end position="41"/>
    </location>
</feature>
<dbReference type="EMBL" id="MNAD01000768">
    <property type="protein sequence ID" value="OJT10582.1"/>
    <property type="molecule type" value="Genomic_DNA"/>
</dbReference>
<dbReference type="Proteomes" id="UP000184267">
    <property type="component" value="Unassembled WGS sequence"/>
</dbReference>
<evidence type="ECO:0000256" key="1">
    <source>
        <dbReference type="SAM" id="MobiDB-lite"/>
    </source>
</evidence>
<organism evidence="2 3">
    <name type="scientific">Trametes pubescens</name>
    <name type="common">White-rot fungus</name>
    <dbReference type="NCBI Taxonomy" id="154538"/>
    <lineage>
        <taxon>Eukaryota</taxon>
        <taxon>Fungi</taxon>
        <taxon>Dikarya</taxon>
        <taxon>Basidiomycota</taxon>
        <taxon>Agaricomycotina</taxon>
        <taxon>Agaricomycetes</taxon>
        <taxon>Polyporales</taxon>
        <taxon>Polyporaceae</taxon>
        <taxon>Trametes</taxon>
    </lineage>
</organism>
<feature type="compositionally biased region" description="Polar residues" evidence="1">
    <location>
        <begin position="169"/>
        <end position="182"/>
    </location>
</feature>